<dbReference type="Proteomes" id="UP000198582">
    <property type="component" value="Unassembled WGS sequence"/>
</dbReference>
<dbReference type="EMBL" id="FOEF01000003">
    <property type="protein sequence ID" value="SEP04452.1"/>
    <property type="molecule type" value="Genomic_DNA"/>
</dbReference>
<dbReference type="InterPro" id="IPR025847">
    <property type="entry name" value="MEDS_domain"/>
</dbReference>
<reference evidence="5" key="1">
    <citation type="submission" date="2016-10" db="EMBL/GenBank/DDBJ databases">
        <authorList>
            <person name="Varghese N."/>
            <person name="Submissions S."/>
        </authorList>
    </citation>
    <scope>NUCLEOTIDE SEQUENCE [LARGE SCALE GENOMIC DNA]</scope>
    <source>
        <strain evidence="5">DSM 44993</strain>
    </source>
</reference>
<feature type="domain" description="MEDS" evidence="3">
    <location>
        <begin position="22"/>
        <end position="165"/>
    </location>
</feature>
<dbReference type="SUPFAM" id="SSF55874">
    <property type="entry name" value="ATPase domain of HSP90 chaperone/DNA topoisomerase II/histidine kinase"/>
    <property type="match status" value="1"/>
</dbReference>
<keyword evidence="4" id="KW-0808">Transferase</keyword>
<evidence type="ECO:0000313" key="5">
    <source>
        <dbReference type="Proteomes" id="UP000198582"/>
    </source>
</evidence>
<evidence type="ECO:0000313" key="4">
    <source>
        <dbReference type="EMBL" id="SEP04452.1"/>
    </source>
</evidence>
<feature type="domain" description="Histidine kinase/HSP90-like ATPase" evidence="2">
    <location>
        <begin position="211"/>
        <end position="318"/>
    </location>
</feature>
<keyword evidence="4" id="KW-0418">Kinase</keyword>
<dbReference type="InterPro" id="IPR036890">
    <property type="entry name" value="HATPase_C_sf"/>
</dbReference>
<dbReference type="Pfam" id="PF13581">
    <property type="entry name" value="HATPase_c_2"/>
    <property type="match status" value="1"/>
</dbReference>
<gene>
    <name evidence="4" type="ORF">SAMN04489732_103367</name>
</gene>
<dbReference type="PANTHER" id="PTHR35526:SF3">
    <property type="entry name" value="ANTI-SIGMA-F FACTOR RSBW"/>
    <property type="match status" value="1"/>
</dbReference>
<evidence type="ECO:0000259" key="2">
    <source>
        <dbReference type="Pfam" id="PF13581"/>
    </source>
</evidence>
<dbReference type="AlphaFoldDB" id="A0A1H8UMM4"/>
<protein>
    <submittedName>
        <fullName evidence="4">Anti-sigma regulatory factor (Ser/Thr protein kinase)</fullName>
    </submittedName>
</protein>
<dbReference type="OrthoDB" id="4088450at2"/>
<dbReference type="InterPro" id="IPR003594">
    <property type="entry name" value="HATPase_dom"/>
</dbReference>
<dbReference type="NCBIfam" id="NF041045">
    <property type="entry name" value="RsbA_anti_sig"/>
    <property type="match status" value="1"/>
</dbReference>
<dbReference type="GO" id="GO:0004674">
    <property type="term" value="F:protein serine/threonine kinase activity"/>
    <property type="evidence" value="ECO:0007669"/>
    <property type="project" value="UniProtKB-KW"/>
</dbReference>
<evidence type="ECO:0000259" key="3">
    <source>
        <dbReference type="Pfam" id="PF14417"/>
    </source>
</evidence>
<accession>A0A1H8UMM4</accession>
<dbReference type="PANTHER" id="PTHR35526">
    <property type="entry name" value="ANTI-SIGMA-F FACTOR RSBW-RELATED"/>
    <property type="match status" value="1"/>
</dbReference>
<evidence type="ECO:0000256" key="1">
    <source>
        <dbReference type="ARBA" id="ARBA00022527"/>
    </source>
</evidence>
<name>A0A1H8UMM4_9PSEU</name>
<dbReference type="CDD" id="cd16936">
    <property type="entry name" value="HATPase_RsbW-like"/>
    <property type="match status" value="1"/>
</dbReference>
<dbReference type="Pfam" id="PF14417">
    <property type="entry name" value="MEDS"/>
    <property type="match status" value="1"/>
</dbReference>
<dbReference type="InterPro" id="IPR050267">
    <property type="entry name" value="Anti-sigma-factor_SerPK"/>
</dbReference>
<organism evidence="4 5">
    <name type="scientific">Amycolatopsis saalfeldensis</name>
    <dbReference type="NCBI Taxonomy" id="394193"/>
    <lineage>
        <taxon>Bacteria</taxon>
        <taxon>Bacillati</taxon>
        <taxon>Actinomycetota</taxon>
        <taxon>Actinomycetes</taxon>
        <taxon>Pseudonocardiales</taxon>
        <taxon>Pseudonocardiaceae</taxon>
        <taxon>Amycolatopsis</taxon>
    </lineage>
</organism>
<dbReference type="InterPro" id="IPR047718">
    <property type="entry name" value="RsbA-like_anti_sig"/>
</dbReference>
<sequence length="324" mass="34881">MLAGGTPRVTALPGAGRAHSEHQAFCHSSDEEFLALAVPFLQAAVKSGEPALVSLEPRRAELVYEAVADPAGLTFVAAGDLYARPASVLKAYRKRMADYVAAGASDIRIVGELPPVAFGYSWDWWARYESAVNHAYAEFPVRTLCAYDTRVAPPHVLDDVRRTHPLVTGPDGVSTADYIEPRAFLTAPWPVPPHPVQLRPPQLDLADPEPAAARRAVTEANRAALSPDALDDLVLSVSEVVTNAHRHGRGPVRLRLWSDDSHAVVTVHDTGPGPADPFAGLLPAADRTTGGLGLWLAHQLCEHVAMVRDDHGFTVRLTAGRLPR</sequence>
<proteinExistence type="predicted"/>
<dbReference type="Gene3D" id="3.30.565.10">
    <property type="entry name" value="Histidine kinase-like ATPase, C-terminal domain"/>
    <property type="match status" value="1"/>
</dbReference>
<dbReference type="STRING" id="394193.SAMN04489732_103367"/>
<keyword evidence="1" id="KW-0723">Serine/threonine-protein kinase</keyword>
<keyword evidence="5" id="KW-1185">Reference proteome</keyword>